<protein>
    <recommendedName>
        <fullName evidence="3">Steroid 5-alpha reductase C-terminal domain-containing protein</fullName>
    </recommendedName>
</protein>
<name>A0A507E569_9FUNG</name>
<accession>A0A507E569</accession>
<evidence type="ECO:0000313" key="2">
    <source>
        <dbReference type="Proteomes" id="UP000318582"/>
    </source>
</evidence>
<dbReference type="GO" id="GO:0016020">
    <property type="term" value="C:membrane"/>
    <property type="evidence" value="ECO:0007669"/>
    <property type="project" value="TreeGrafter"/>
</dbReference>
<reference evidence="1 2" key="1">
    <citation type="journal article" date="2019" name="Sci. Rep.">
        <title>Comparative genomics of chytrid fungi reveal insights into the obligate biotrophic and pathogenic lifestyle of Synchytrium endobioticum.</title>
        <authorList>
            <person name="van de Vossenberg B.T.L.H."/>
            <person name="Warris S."/>
            <person name="Nguyen H.D.T."/>
            <person name="van Gent-Pelzer M.P.E."/>
            <person name="Joly D.L."/>
            <person name="van de Geest H.C."/>
            <person name="Bonants P.J.M."/>
            <person name="Smith D.S."/>
            <person name="Levesque C.A."/>
            <person name="van der Lee T.A.J."/>
        </authorList>
    </citation>
    <scope>NUCLEOTIDE SEQUENCE [LARGE SCALE GENOMIC DNA]</scope>
    <source>
        <strain evidence="1 2">CBS 809.83</strain>
    </source>
</reference>
<dbReference type="Gene3D" id="1.20.120.1630">
    <property type="match status" value="1"/>
</dbReference>
<dbReference type="Proteomes" id="UP000318582">
    <property type="component" value="Unassembled WGS sequence"/>
</dbReference>
<dbReference type="PANTHER" id="PTHR32251:SF15">
    <property type="entry name" value="3-OXO-5-ALPHA-STEROID 4-DEHYDROGENASE (DUF1295)"/>
    <property type="match status" value="1"/>
</dbReference>
<gene>
    <name evidence="1" type="ORF">PhCBS80983_g02789</name>
</gene>
<sequence length="265" mass="29745">MSAPEPYALPSDFGAPEKRPIEHLVRQPTPPVVRRWKSGNTAGKTVFVALRSANPLLQYLIYTQGWGNKLYALLGLTAATPHIGLLSPKQKLLVGIAAVGAARQIFWCLYINESPITVLDATHITLFNLVADTANTLLSFTCSAWSLGIQQLVGSAMVAVGSIIETGSELQRKWFKAKPENTGRVIRNGLWKYSRHVNYAGYVLWRGGYAMSTGNVYAFWNPLVHLWDFSARGIPVLERYMSLKYKDEWAQYSQHTPYKLIPYVW</sequence>
<dbReference type="EMBL" id="QEAQ01000030">
    <property type="protein sequence ID" value="TPX58992.1"/>
    <property type="molecule type" value="Genomic_DNA"/>
</dbReference>
<organism evidence="1 2">
    <name type="scientific">Powellomyces hirtus</name>
    <dbReference type="NCBI Taxonomy" id="109895"/>
    <lineage>
        <taxon>Eukaryota</taxon>
        <taxon>Fungi</taxon>
        <taxon>Fungi incertae sedis</taxon>
        <taxon>Chytridiomycota</taxon>
        <taxon>Chytridiomycota incertae sedis</taxon>
        <taxon>Chytridiomycetes</taxon>
        <taxon>Spizellomycetales</taxon>
        <taxon>Powellomycetaceae</taxon>
        <taxon>Powellomyces</taxon>
    </lineage>
</organism>
<dbReference type="STRING" id="109895.A0A507E569"/>
<comment type="caution">
    <text evidence="1">The sequence shown here is derived from an EMBL/GenBank/DDBJ whole genome shotgun (WGS) entry which is preliminary data.</text>
</comment>
<dbReference type="AlphaFoldDB" id="A0A507E569"/>
<dbReference type="InterPro" id="IPR010721">
    <property type="entry name" value="UstE-like"/>
</dbReference>
<evidence type="ECO:0008006" key="3">
    <source>
        <dbReference type="Google" id="ProtNLM"/>
    </source>
</evidence>
<proteinExistence type="predicted"/>
<dbReference type="PANTHER" id="PTHR32251">
    <property type="entry name" value="3-OXO-5-ALPHA-STEROID 4-DEHYDROGENASE"/>
    <property type="match status" value="1"/>
</dbReference>
<evidence type="ECO:0000313" key="1">
    <source>
        <dbReference type="EMBL" id="TPX58992.1"/>
    </source>
</evidence>
<keyword evidence="2" id="KW-1185">Reference proteome</keyword>
<dbReference type="Pfam" id="PF06966">
    <property type="entry name" value="DUF1295"/>
    <property type="match status" value="1"/>
</dbReference>